<dbReference type="Gene3D" id="3.30.40.10">
    <property type="entry name" value="Zinc/RING finger domain, C3HC4 (zinc finger)"/>
    <property type="match status" value="1"/>
</dbReference>
<organism evidence="6">
    <name type="scientific">Homalodisca liturata</name>
    <dbReference type="NCBI Taxonomy" id="320908"/>
    <lineage>
        <taxon>Eukaryota</taxon>
        <taxon>Metazoa</taxon>
        <taxon>Ecdysozoa</taxon>
        <taxon>Arthropoda</taxon>
        <taxon>Hexapoda</taxon>
        <taxon>Insecta</taxon>
        <taxon>Pterygota</taxon>
        <taxon>Neoptera</taxon>
        <taxon>Paraneoptera</taxon>
        <taxon>Hemiptera</taxon>
        <taxon>Auchenorrhyncha</taxon>
        <taxon>Membracoidea</taxon>
        <taxon>Cicadellidae</taxon>
        <taxon>Cicadellinae</taxon>
        <taxon>Proconiini</taxon>
        <taxon>Homalodisca</taxon>
    </lineage>
</organism>
<name>A0A1B6HKL3_9HEMI</name>
<keyword evidence="1" id="KW-0479">Metal-binding</keyword>
<dbReference type="InterPro" id="IPR018957">
    <property type="entry name" value="Znf_C3HC4_RING-type"/>
</dbReference>
<feature type="compositionally biased region" description="Gly residues" evidence="4">
    <location>
        <begin position="98"/>
        <end position="113"/>
    </location>
</feature>
<dbReference type="SUPFAM" id="SSF57850">
    <property type="entry name" value="RING/U-box"/>
    <property type="match status" value="1"/>
</dbReference>
<dbReference type="AlphaFoldDB" id="A0A1B6HKL3"/>
<dbReference type="InterPro" id="IPR017907">
    <property type="entry name" value="Znf_RING_CS"/>
</dbReference>
<sequence>MDQVAYIFGSFSRRRQSEEPKGAPKRRVQMLMEDRSIFNCGVCNRQLVEPRVLPCLHTFCSRCLVPLTKSVYSGPSSQSQASLSQIDQGSKPAATETHGGGSLNGSGSGGSGYGSEPSSWS</sequence>
<accession>A0A1B6HKL3</accession>
<gene>
    <name evidence="6" type="ORF">g.1608</name>
</gene>
<dbReference type="Pfam" id="PF00097">
    <property type="entry name" value="zf-C3HC4"/>
    <property type="match status" value="1"/>
</dbReference>
<feature type="domain" description="RING-type" evidence="5">
    <location>
        <begin position="40"/>
        <end position="119"/>
    </location>
</feature>
<proteinExistence type="predicted"/>
<keyword evidence="3" id="KW-0862">Zinc</keyword>
<evidence type="ECO:0000256" key="3">
    <source>
        <dbReference type="ARBA" id="ARBA00022833"/>
    </source>
</evidence>
<dbReference type="EMBL" id="GECU01032477">
    <property type="protein sequence ID" value="JAS75229.1"/>
    <property type="molecule type" value="Transcribed_RNA"/>
</dbReference>
<reference evidence="6" key="1">
    <citation type="submission" date="2015-11" db="EMBL/GenBank/DDBJ databases">
        <title>De novo transcriptome assembly of four potential Pierce s Disease insect vectors from Arizona vineyards.</title>
        <authorList>
            <person name="Tassone E.E."/>
        </authorList>
    </citation>
    <scope>NUCLEOTIDE SEQUENCE</scope>
</reference>
<dbReference type="PROSITE" id="PS00518">
    <property type="entry name" value="ZF_RING_1"/>
    <property type="match status" value="1"/>
</dbReference>
<evidence type="ECO:0000256" key="4">
    <source>
        <dbReference type="SAM" id="MobiDB-lite"/>
    </source>
</evidence>
<feature type="region of interest" description="Disordered" evidence="4">
    <location>
        <begin position="72"/>
        <end position="121"/>
    </location>
</feature>
<evidence type="ECO:0000256" key="2">
    <source>
        <dbReference type="ARBA" id="ARBA00022771"/>
    </source>
</evidence>
<evidence type="ECO:0000313" key="6">
    <source>
        <dbReference type="EMBL" id="JAS75229.1"/>
    </source>
</evidence>
<dbReference type="SMART" id="SM00184">
    <property type="entry name" value="RING"/>
    <property type="match status" value="1"/>
</dbReference>
<dbReference type="GO" id="GO:0008270">
    <property type="term" value="F:zinc ion binding"/>
    <property type="evidence" value="ECO:0007669"/>
    <property type="project" value="UniProtKB-KW"/>
</dbReference>
<feature type="non-terminal residue" evidence="6">
    <location>
        <position position="121"/>
    </location>
</feature>
<protein>
    <recommendedName>
        <fullName evidence="5">RING-type domain-containing protein</fullName>
    </recommendedName>
</protein>
<evidence type="ECO:0000259" key="5">
    <source>
        <dbReference type="SMART" id="SM00184"/>
    </source>
</evidence>
<evidence type="ECO:0000256" key="1">
    <source>
        <dbReference type="ARBA" id="ARBA00022723"/>
    </source>
</evidence>
<keyword evidence="2" id="KW-0863">Zinc-finger</keyword>
<dbReference type="InterPro" id="IPR001841">
    <property type="entry name" value="Znf_RING"/>
</dbReference>
<dbReference type="InterPro" id="IPR013083">
    <property type="entry name" value="Znf_RING/FYVE/PHD"/>
</dbReference>
<feature type="compositionally biased region" description="Low complexity" evidence="4">
    <location>
        <begin position="72"/>
        <end position="88"/>
    </location>
</feature>